<dbReference type="InterPro" id="IPR004294">
    <property type="entry name" value="Carotenoid_Oase"/>
</dbReference>
<protein>
    <submittedName>
        <fullName evidence="5">Carotenoid oxygenase family protein</fullName>
    </submittedName>
</protein>
<keyword evidence="2 4" id="KW-0479">Metal-binding</keyword>
<comment type="caution">
    <text evidence="5">The sequence shown here is derived from an EMBL/GenBank/DDBJ whole genome shotgun (WGS) entry which is preliminary data.</text>
</comment>
<dbReference type="EMBL" id="JTHE03000100">
    <property type="protein sequence ID" value="MCM1984570.1"/>
    <property type="molecule type" value="Genomic_DNA"/>
</dbReference>
<dbReference type="PANTHER" id="PTHR10543">
    <property type="entry name" value="BETA-CAROTENE DIOXYGENASE"/>
    <property type="match status" value="1"/>
</dbReference>
<comment type="cofactor">
    <cofactor evidence="4">
        <name>Fe(2+)</name>
        <dbReference type="ChEBI" id="CHEBI:29033"/>
    </cofactor>
    <text evidence="4">Binds 1 Fe(2+) ion per subunit.</text>
</comment>
<feature type="binding site" evidence="4">
    <location>
        <position position="230"/>
    </location>
    <ligand>
        <name>Fe cation</name>
        <dbReference type="ChEBI" id="CHEBI:24875"/>
        <note>catalytic</note>
    </ligand>
</feature>
<organism evidence="5 6">
    <name type="scientific">Lyngbya confervoides BDU141951</name>
    <dbReference type="NCBI Taxonomy" id="1574623"/>
    <lineage>
        <taxon>Bacteria</taxon>
        <taxon>Bacillati</taxon>
        <taxon>Cyanobacteriota</taxon>
        <taxon>Cyanophyceae</taxon>
        <taxon>Oscillatoriophycideae</taxon>
        <taxon>Oscillatoriales</taxon>
        <taxon>Microcoleaceae</taxon>
        <taxon>Lyngbya</taxon>
    </lineage>
</organism>
<dbReference type="Pfam" id="PF03055">
    <property type="entry name" value="RPE65"/>
    <property type="match status" value="1"/>
</dbReference>
<dbReference type="GO" id="GO:0046872">
    <property type="term" value="F:metal ion binding"/>
    <property type="evidence" value="ECO:0007669"/>
    <property type="project" value="UniProtKB-KW"/>
</dbReference>
<keyword evidence="3 4" id="KW-0408">Iron</keyword>
<keyword evidence="6" id="KW-1185">Reference proteome</keyword>
<name>A0ABD4T7U3_9CYAN</name>
<evidence type="ECO:0000256" key="3">
    <source>
        <dbReference type="ARBA" id="ARBA00023004"/>
    </source>
</evidence>
<comment type="similarity">
    <text evidence="1">Belongs to the carotenoid oxygenase family.</text>
</comment>
<proteinExistence type="inferred from homology"/>
<evidence type="ECO:0000313" key="6">
    <source>
        <dbReference type="Proteomes" id="UP000031561"/>
    </source>
</evidence>
<dbReference type="AlphaFoldDB" id="A0ABD4T7U3"/>
<evidence type="ECO:0000256" key="4">
    <source>
        <dbReference type="PIRSR" id="PIRSR604294-1"/>
    </source>
</evidence>
<evidence type="ECO:0000256" key="1">
    <source>
        <dbReference type="ARBA" id="ARBA00006787"/>
    </source>
</evidence>
<feature type="binding site" evidence="4">
    <location>
        <position position="298"/>
    </location>
    <ligand>
        <name>Fe cation</name>
        <dbReference type="ChEBI" id="CHEBI:24875"/>
        <note>catalytic</note>
    </ligand>
</feature>
<gene>
    <name evidence="5" type="ORF">QQ91_0017235</name>
</gene>
<dbReference type="PANTHER" id="PTHR10543:SF139">
    <property type="entry name" value="DIOXYGENASE"/>
    <property type="match status" value="1"/>
</dbReference>
<dbReference type="Proteomes" id="UP000031561">
    <property type="component" value="Unassembled WGS sequence"/>
</dbReference>
<evidence type="ECO:0000256" key="2">
    <source>
        <dbReference type="ARBA" id="ARBA00022723"/>
    </source>
</evidence>
<sequence>MSASKPPPVRDGSSSQEPPLWYACLQHPATEFTQTPLPVLAGAIPAGLTGTLYRNGPARFERGGTRVSHWFDGDGAVLAVSIAAGSAMGCYQYVKTREYLEEDRADCLLYGGYGTLPAVGLWNRMQRTIKNAANTSVLLLPDRLLALWEGGKPHGLNLETLETLGIDDLGFLGPQQTFSAHPKQDPVSGEIYNFGVSLGREGQLFVYRCDRWGRLLRQTQLPLKDIPLIHDFLLAGPYLVFCIPPVFLKNPLLILLGMKSYSDCLQWRPQRGTQLLILDRETLEVLQQQPLDPWFQWHVGNGYLTPSGHLDLTVMRYDTFQTNQFLKEVITGYPHTEATAQFWQLTVDPHTGRVIQTQTLLEESCEFPVVPAQQVGLPQQQTFFALQGDRARPTDLLQDLGRYHHPTATLTRTALPPTHYPMEPIYVPSSDCPDRGWILSVLYDGDRHTSEVWIWDSDHLDADPLCRLGLPAVIPIGFHGQWQPRAGPGG</sequence>
<feature type="binding site" evidence="4">
    <location>
        <position position="479"/>
    </location>
    <ligand>
        <name>Fe cation</name>
        <dbReference type="ChEBI" id="CHEBI:24875"/>
        <note>catalytic</note>
    </ligand>
</feature>
<reference evidence="5 6" key="1">
    <citation type="journal article" date="2015" name="Genome Announc.">
        <title>Draft Genome Sequence of Filamentous Marine Cyanobacterium Lyngbya confervoides Strain BDU141951.</title>
        <authorList>
            <person name="Chandrababunaidu M.M."/>
            <person name="Sen D."/>
            <person name="Tripathy S."/>
        </authorList>
    </citation>
    <scope>NUCLEOTIDE SEQUENCE [LARGE SCALE GENOMIC DNA]</scope>
    <source>
        <strain evidence="5 6">BDU141951</strain>
    </source>
</reference>
<evidence type="ECO:0000313" key="5">
    <source>
        <dbReference type="EMBL" id="MCM1984570.1"/>
    </source>
</evidence>
<accession>A0ABD4T7U3</accession>
<dbReference type="RefSeq" id="WP_166276524.1">
    <property type="nucleotide sequence ID" value="NZ_JTHE03000100.1"/>
</dbReference>
<feature type="binding site" evidence="4">
    <location>
        <position position="181"/>
    </location>
    <ligand>
        <name>Fe cation</name>
        <dbReference type="ChEBI" id="CHEBI:24875"/>
        <note>catalytic</note>
    </ligand>
</feature>